<evidence type="ECO:0000256" key="4">
    <source>
        <dbReference type="ARBA" id="ARBA00023180"/>
    </source>
</evidence>
<dbReference type="InterPro" id="IPR013098">
    <property type="entry name" value="Ig_I-set"/>
</dbReference>
<feature type="chain" id="PRO_5043552515" description="Ig-like domain-containing protein" evidence="8">
    <location>
        <begin position="26"/>
        <end position="1121"/>
    </location>
</feature>
<dbReference type="SMART" id="SM00408">
    <property type="entry name" value="IGc2"/>
    <property type="match status" value="5"/>
</dbReference>
<feature type="compositionally biased region" description="Polar residues" evidence="6">
    <location>
        <begin position="1045"/>
        <end position="1059"/>
    </location>
</feature>
<evidence type="ECO:0000256" key="7">
    <source>
        <dbReference type="SAM" id="Phobius"/>
    </source>
</evidence>
<feature type="signal peptide" evidence="8">
    <location>
        <begin position="1"/>
        <end position="25"/>
    </location>
</feature>
<keyword evidence="8" id="KW-0732">Signal</keyword>
<dbReference type="InterPro" id="IPR013783">
    <property type="entry name" value="Ig-like_fold"/>
</dbReference>
<dbReference type="GO" id="GO:0098609">
    <property type="term" value="P:cell-cell adhesion"/>
    <property type="evidence" value="ECO:0007669"/>
    <property type="project" value="TreeGrafter"/>
</dbReference>
<dbReference type="CDD" id="cd00096">
    <property type="entry name" value="Ig"/>
    <property type="match status" value="1"/>
</dbReference>
<keyword evidence="2 7" id="KW-0472">Membrane</keyword>
<dbReference type="SUPFAM" id="SSF48726">
    <property type="entry name" value="Immunoglobulin"/>
    <property type="match status" value="6"/>
</dbReference>
<dbReference type="AlphaFoldDB" id="A0AAV8W8A5"/>
<keyword evidence="11" id="KW-1185">Reference proteome</keyword>
<feature type="transmembrane region" description="Helical" evidence="7">
    <location>
        <begin position="796"/>
        <end position="817"/>
    </location>
</feature>
<sequence length="1121" mass="127285">MMRPGQDLCVLVLCVFSIYWSCVLAARKYDKPEITSEFETVIETNDNHTVFCQGNDPLNWRWPEVEEEFQFWTTFITTRETPVDKNYKYGLRLQIINMTYPFVGFYYCHYENANLEDELNSAKIYLFVNDPDHLTLLKDNGAFNTYTVTQFTEAVIPCKPTSPDVQVLLLDYNDGKELPLDGVSDTSQTLYRYDPLYGFLTNDTIDIHRDRLYECVFLKGGQSNTNNPMIEDTTYDPKTGFTFFVSDLDQQQIYQCNFSRHSATAVILVFLTVEPYQYISDLPLPYIQDLNEGHTIVGKPLVLECIIKTRNQVFFHWSTPSGDINEKRMRTSSRGKTDKTYGVLTIANATKADNGTYSCNVTDNQDHSAYTSLDVRVFDINESFLSVKEENDVHSLTAPAGEDEVHWIIRVEGHPRPTVNWFNNRNTTIRMENDEKYQAYYNATYNTALLKIKKLAISDFGTYTLRVTNKKEEKILPLFLNVTDKPTVVIDTEPFYFINTPSKVKCIAYANPEPQFEWSFKPCLSRDCQFGPVEKIVTEGEGFVFTSVITISNATESGHIRCRARNSVGFNQAFKGFFVSDIKNGFDIIIKNSDVDVDEEQKVATVAEDETVSMACGAAKLNYSDIALFWNNQPLTNYYNTFSVTNSSTQYSTKLELELEHMNKSNSGSLSCRVKDKNGGYLYRNMTFTVATPVPPAIVNTTLKEKLEIDLAEKLVLYCRVSGIPKPSLLWYKNGVVFNPPESTRLKVSADNEKITFWPTLAQDEGTYRCEAKNKKGTAYKQQTVKFKNLPRAQGWLIIVIVLLSLVSVAAIIFIIIKTRKEKAVLPPASNMGDYRANNSDGPTATDMTTISQGEEGVTLSNNSVQPEWRSNYKGDYKGNVKPICTKDLLIWAFQVARGMEYRMMTECWATKPLARPSFTKLVERLGTLMDDTLKKYYIELNDPYLVMNTQRLQEGQSDYLAMLSPPTFEAICSPHYVNDVISQESLEDSGYLSMKPNTIFSPRVEEGEVFDFNVNNRKNTNSTEGNTMELVPMLQRRDSGCETPLQSPATPNSVSNPSYHLPPNIPEEDRAVNTDIVKSPDNYVNMLQSKSIVKEKNSGQINPFADSNNGNGNLHYVNCS</sequence>
<feature type="domain" description="Ig-like" evidence="9">
    <location>
        <begin position="696"/>
        <end position="786"/>
    </location>
</feature>
<evidence type="ECO:0000259" key="9">
    <source>
        <dbReference type="PROSITE" id="PS50835"/>
    </source>
</evidence>
<evidence type="ECO:0000313" key="11">
    <source>
        <dbReference type="Proteomes" id="UP001159042"/>
    </source>
</evidence>
<name>A0AAV8W8A5_9CUCU</name>
<dbReference type="Pfam" id="PF07679">
    <property type="entry name" value="I-set"/>
    <property type="match status" value="2"/>
</dbReference>
<comment type="caution">
    <text evidence="10">The sequence shown here is derived from an EMBL/GenBank/DDBJ whole genome shotgun (WGS) entry which is preliminary data.</text>
</comment>
<evidence type="ECO:0000256" key="6">
    <source>
        <dbReference type="SAM" id="MobiDB-lite"/>
    </source>
</evidence>
<keyword evidence="3" id="KW-1015">Disulfide bond</keyword>
<dbReference type="PIRSF" id="PIRSF000615">
    <property type="entry name" value="TyrPK_CSF1-R"/>
    <property type="match status" value="1"/>
</dbReference>
<evidence type="ECO:0000256" key="8">
    <source>
        <dbReference type="SAM" id="SignalP"/>
    </source>
</evidence>
<feature type="domain" description="Ig-like" evidence="9">
    <location>
        <begin position="593"/>
        <end position="689"/>
    </location>
</feature>
<dbReference type="GO" id="GO:0005886">
    <property type="term" value="C:plasma membrane"/>
    <property type="evidence" value="ECO:0007669"/>
    <property type="project" value="TreeGrafter"/>
</dbReference>
<evidence type="ECO:0000313" key="10">
    <source>
        <dbReference type="EMBL" id="KAJ8922635.1"/>
    </source>
</evidence>
<feature type="domain" description="Ig-like" evidence="9">
    <location>
        <begin position="285"/>
        <end position="376"/>
    </location>
</feature>
<keyword evidence="7" id="KW-1133">Transmembrane helix</keyword>
<evidence type="ECO:0000256" key="3">
    <source>
        <dbReference type="ARBA" id="ARBA00023157"/>
    </source>
</evidence>
<feature type="region of interest" description="Disordered" evidence="6">
    <location>
        <begin position="1039"/>
        <end position="1060"/>
    </location>
</feature>
<keyword evidence="7" id="KW-0812">Transmembrane</keyword>
<dbReference type="InterPro" id="IPR051275">
    <property type="entry name" value="Cell_adhesion_signaling"/>
</dbReference>
<dbReference type="InterPro" id="IPR036179">
    <property type="entry name" value="Ig-like_dom_sf"/>
</dbReference>
<dbReference type="InterPro" id="IPR007110">
    <property type="entry name" value="Ig-like_dom"/>
</dbReference>
<evidence type="ECO:0000256" key="1">
    <source>
        <dbReference type="ARBA" id="ARBA00004479"/>
    </source>
</evidence>
<keyword evidence="4" id="KW-0325">Glycoprotein</keyword>
<dbReference type="PROSITE" id="PS50835">
    <property type="entry name" value="IG_LIKE"/>
    <property type="match status" value="3"/>
</dbReference>
<dbReference type="GO" id="GO:0050839">
    <property type="term" value="F:cell adhesion molecule binding"/>
    <property type="evidence" value="ECO:0007669"/>
    <property type="project" value="TreeGrafter"/>
</dbReference>
<dbReference type="InterPro" id="IPR003598">
    <property type="entry name" value="Ig_sub2"/>
</dbReference>
<gene>
    <name evidence="10" type="ORF">NQ315_007667</name>
</gene>
<evidence type="ECO:0000256" key="2">
    <source>
        <dbReference type="ARBA" id="ARBA00023136"/>
    </source>
</evidence>
<dbReference type="PANTHER" id="PTHR11640:SF31">
    <property type="entry name" value="IRREGULAR CHIASM C-ROUGHEST PROTEIN-RELATED"/>
    <property type="match status" value="1"/>
</dbReference>
<organism evidence="10 11">
    <name type="scientific">Exocentrus adspersus</name>
    <dbReference type="NCBI Taxonomy" id="1586481"/>
    <lineage>
        <taxon>Eukaryota</taxon>
        <taxon>Metazoa</taxon>
        <taxon>Ecdysozoa</taxon>
        <taxon>Arthropoda</taxon>
        <taxon>Hexapoda</taxon>
        <taxon>Insecta</taxon>
        <taxon>Pterygota</taxon>
        <taxon>Neoptera</taxon>
        <taxon>Endopterygota</taxon>
        <taxon>Coleoptera</taxon>
        <taxon>Polyphaga</taxon>
        <taxon>Cucujiformia</taxon>
        <taxon>Chrysomeloidea</taxon>
        <taxon>Cerambycidae</taxon>
        <taxon>Lamiinae</taxon>
        <taxon>Acanthocinini</taxon>
        <taxon>Exocentrus</taxon>
    </lineage>
</organism>
<keyword evidence="5" id="KW-0393">Immunoglobulin domain</keyword>
<reference evidence="10 11" key="1">
    <citation type="journal article" date="2023" name="Insect Mol. Biol.">
        <title>Genome sequencing provides insights into the evolution of gene families encoding plant cell wall-degrading enzymes in longhorned beetles.</title>
        <authorList>
            <person name="Shin N.R."/>
            <person name="Okamura Y."/>
            <person name="Kirsch R."/>
            <person name="Pauchet Y."/>
        </authorList>
    </citation>
    <scope>NUCLEOTIDE SEQUENCE [LARGE SCALE GENOMIC DNA]</scope>
    <source>
        <strain evidence="10">EAD_L_NR</strain>
    </source>
</reference>
<dbReference type="PANTHER" id="PTHR11640">
    <property type="entry name" value="NEPHRIN"/>
    <property type="match status" value="1"/>
</dbReference>
<dbReference type="GO" id="GO:0005911">
    <property type="term" value="C:cell-cell junction"/>
    <property type="evidence" value="ECO:0007669"/>
    <property type="project" value="TreeGrafter"/>
</dbReference>
<proteinExistence type="predicted"/>
<protein>
    <recommendedName>
        <fullName evidence="9">Ig-like domain-containing protein</fullName>
    </recommendedName>
</protein>
<dbReference type="Proteomes" id="UP001159042">
    <property type="component" value="Unassembled WGS sequence"/>
</dbReference>
<dbReference type="Pfam" id="PF13927">
    <property type="entry name" value="Ig_3"/>
    <property type="match status" value="1"/>
</dbReference>
<evidence type="ECO:0000256" key="5">
    <source>
        <dbReference type="ARBA" id="ARBA00023319"/>
    </source>
</evidence>
<comment type="subcellular location">
    <subcellularLocation>
        <location evidence="1">Membrane</location>
        <topology evidence="1">Single-pass type I membrane protein</topology>
    </subcellularLocation>
</comment>
<dbReference type="EMBL" id="JANEYG010000006">
    <property type="protein sequence ID" value="KAJ8922635.1"/>
    <property type="molecule type" value="Genomic_DNA"/>
</dbReference>
<accession>A0AAV8W8A5</accession>
<dbReference type="Gene3D" id="2.60.40.10">
    <property type="entry name" value="Immunoglobulins"/>
    <property type="match status" value="7"/>
</dbReference>
<dbReference type="InterPro" id="IPR003599">
    <property type="entry name" value="Ig_sub"/>
</dbReference>
<dbReference type="SMART" id="SM00409">
    <property type="entry name" value="IG"/>
    <property type="match status" value="5"/>
</dbReference>